<name>A0A238L6H5_9RHOB</name>
<feature type="transmembrane region" description="Helical" evidence="6">
    <location>
        <begin position="40"/>
        <end position="61"/>
    </location>
</feature>
<gene>
    <name evidence="7" type="primary">rhtC</name>
    <name evidence="7" type="ORF">MAA8898_04863</name>
</gene>
<evidence type="ECO:0000313" key="8">
    <source>
        <dbReference type="Proteomes" id="UP000207598"/>
    </source>
</evidence>
<sequence length="200" mass="20956">MDWTHLLAFNLTLLAAMAAPGPALLFALRQSIAGGFRTGVATGAGLGLVAALWTGAALLGLDILFRLFPAAFLVLKIAGALYLLWIAFQLWRDARNPVADSARPGAKAFLGGALVNLSNPKSVLFAASVLVVIFPADVTMVEKGLIVLNHFVVELAVYAGFAALLSTPPARAGYLRMKPVIDRVAAAVLGVLGLRLLLGR</sequence>
<evidence type="ECO:0000256" key="6">
    <source>
        <dbReference type="SAM" id="Phobius"/>
    </source>
</evidence>
<keyword evidence="5 6" id="KW-0472">Membrane</keyword>
<dbReference type="Proteomes" id="UP000207598">
    <property type="component" value="Unassembled WGS sequence"/>
</dbReference>
<reference evidence="7 8" key="1">
    <citation type="submission" date="2017-05" db="EMBL/GenBank/DDBJ databases">
        <authorList>
            <person name="Song R."/>
            <person name="Chenine A.L."/>
            <person name="Ruprecht R.M."/>
        </authorList>
    </citation>
    <scope>NUCLEOTIDE SEQUENCE [LARGE SCALE GENOMIC DNA]</scope>
    <source>
        <strain evidence="7 8">CECT 8898</strain>
    </source>
</reference>
<keyword evidence="3 6" id="KW-0812">Transmembrane</keyword>
<dbReference type="PANTHER" id="PTHR30086">
    <property type="entry name" value="ARGININE EXPORTER PROTEIN ARGO"/>
    <property type="match status" value="1"/>
</dbReference>
<feature type="transmembrane region" description="Helical" evidence="6">
    <location>
        <begin position="180"/>
        <end position="198"/>
    </location>
</feature>
<dbReference type="RefSeq" id="WP_245853615.1">
    <property type="nucleotide sequence ID" value="NZ_FXYF01000024.1"/>
</dbReference>
<comment type="subcellular location">
    <subcellularLocation>
        <location evidence="1">Cell membrane</location>
        <topology evidence="1">Multi-pass membrane protein</topology>
    </subcellularLocation>
</comment>
<dbReference type="PANTHER" id="PTHR30086:SF19">
    <property type="entry name" value="THREONINE EFFLUX PROTEIN"/>
    <property type="match status" value="1"/>
</dbReference>
<keyword evidence="4 6" id="KW-1133">Transmembrane helix</keyword>
<keyword evidence="8" id="KW-1185">Reference proteome</keyword>
<dbReference type="Pfam" id="PF01810">
    <property type="entry name" value="LysE"/>
    <property type="match status" value="1"/>
</dbReference>
<feature type="transmembrane region" description="Helical" evidence="6">
    <location>
        <begin position="146"/>
        <end position="168"/>
    </location>
</feature>
<evidence type="ECO:0000256" key="1">
    <source>
        <dbReference type="ARBA" id="ARBA00004651"/>
    </source>
</evidence>
<evidence type="ECO:0000256" key="4">
    <source>
        <dbReference type="ARBA" id="ARBA00022989"/>
    </source>
</evidence>
<protein>
    <submittedName>
        <fullName evidence="7">Threonine efflux protein</fullName>
    </submittedName>
</protein>
<dbReference type="GO" id="GO:0005886">
    <property type="term" value="C:plasma membrane"/>
    <property type="evidence" value="ECO:0007669"/>
    <property type="project" value="UniProtKB-SubCell"/>
</dbReference>
<dbReference type="EMBL" id="FXYF01000024">
    <property type="protein sequence ID" value="SMX50588.1"/>
    <property type="molecule type" value="Genomic_DNA"/>
</dbReference>
<proteinExistence type="predicted"/>
<feature type="transmembrane region" description="Helical" evidence="6">
    <location>
        <begin position="109"/>
        <end position="134"/>
    </location>
</feature>
<keyword evidence="2" id="KW-1003">Cell membrane</keyword>
<dbReference type="AlphaFoldDB" id="A0A238L6H5"/>
<evidence type="ECO:0000256" key="3">
    <source>
        <dbReference type="ARBA" id="ARBA00022692"/>
    </source>
</evidence>
<evidence type="ECO:0000313" key="7">
    <source>
        <dbReference type="EMBL" id="SMX50588.1"/>
    </source>
</evidence>
<organism evidence="7 8">
    <name type="scientific">Maliponia aquimaris</name>
    <dbReference type="NCBI Taxonomy" id="1673631"/>
    <lineage>
        <taxon>Bacteria</taxon>
        <taxon>Pseudomonadati</taxon>
        <taxon>Pseudomonadota</taxon>
        <taxon>Alphaproteobacteria</taxon>
        <taxon>Rhodobacterales</taxon>
        <taxon>Paracoccaceae</taxon>
        <taxon>Maliponia</taxon>
    </lineage>
</organism>
<dbReference type="InterPro" id="IPR001123">
    <property type="entry name" value="LeuE-type"/>
</dbReference>
<evidence type="ECO:0000256" key="2">
    <source>
        <dbReference type="ARBA" id="ARBA00022475"/>
    </source>
</evidence>
<feature type="transmembrane region" description="Helical" evidence="6">
    <location>
        <begin position="6"/>
        <end position="28"/>
    </location>
</feature>
<evidence type="ECO:0000256" key="5">
    <source>
        <dbReference type="ARBA" id="ARBA00023136"/>
    </source>
</evidence>
<accession>A0A238L6H5</accession>
<dbReference type="GO" id="GO:0015171">
    <property type="term" value="F:amino acid transmembrane transporter activity"/>
    <property type="evidence" value="ECO:0007669"/>
    <property type="project" value="TreeGrafter"/>
</dbReference>
<feature type="transmembrane region" description="Helical" evidence="6">
    <location>
        <begin position="67"/>
        <end position="88"/>
    </location>
</feature>